<reference evidence="2 3" key="1">
    <citation type="submission" date="2019-04" db="EMBL/GenBank/DDBJ databases">
        <title>Fungal friends and foes A comparative genomics study of 23 Aspergillus species from section Flavi.</title>
        <authorList>
            <consortium name="DOE Joint Genome Institute"/>
            <person name="Kjaerbolling I."/>
            <person name="Vesth T.C."/>
            <person name="Frisvad J.C."/>
            <person name="Nybo J.L."/>
            <person name="Theobald S."/>
            <person name="Kildgaard S."/>
            <person name="Petersen T.I."/>
            <person name="Kuo A."/>
            <person name="Sato A."/>
            <person name="Lyhne E.K."/>
            <person name="Kogle M.E."/>
            <person name="Wiebenga A."/>
            <person name="Kun R.S."/>
            <person name="Lubbers R.J."/>
            <person name="Makela M.R."/>
            <person name="Barry K."/>
            <person name="Chovatia M."/>
            <person name="Clum A."/>
            <person name="Daum C."/>
            <person name="Haridas S."/>
            <person name="He G."/>
            <person name="LaButti K."/>
            <person name="Lipzen A."/>
            <person name="Mondo S."/>
            <person name="Pangilinan J."/>
            <person name="Riley R."/>
            <person name="Salamov A."/>
            <person name="Simmons B.A."/>
            <person name="Magnuson J.K."/>
            <person name="Henrissat B."/>
            <person name="Mortensen U.H."/>
            <person name="Larsen T.O."/>
            <person name="De vries R.P."/>
            <person name="Grigoriev I.V."/>
            <person name="Machida M."/>
            <person name="Baker S.E."/>
            <person name="Andersen M.R."/>
        </authorList>
    </citation>
    <scope>NUCLEOTIDE SEQUENCE [LARGE SCALE GENOMIC DNA]</scope>
    <source>
        <strain evidence="2 3">CBS 117618</strain>
    </source>
</reference>
<evidence type="ECO:0000313" key="2">
    <source>
        <dbReference type="EMBL" id="KAB8208909.1"/>
    </source>
</evidence>
<accession>A0A5N6DV01</accession>
<evidence type="ECO:0000256" key="1">
    <source>
        <dbReference type="SAM" id="MobiDB-lite"/>
    </source>
</evidence>
<dbReference type="VEuPathDB" id="FungiDB:BDV34DRAFT_189727"/>
<sequence>MQSRADLVWFDLLNIYDTQNSSPHLPKQENYHSRSQSLGRPGDPTSWPCWRVVCVDVLSNFGTVIIVPAVPVILSYFHVSGNIYQPLIGRLCRKPTVSERAQWASPFSVEVLYQSPSHSPTQTTLTNHLRSNNRQHNRTMHLRSGLRRYVTHRCTIEGESKPEYRLPLMIFGTAMLPISPLLYGWSAEEHVHWIVASSARVSAALVCF</sequence>
<feature type="region of interest" description="Disordered" evidence="1">
    <location>
        <begin position="21"/>
        <end position="43"/>
    </location>
</feature>
<organism evidence="2 3">
    <name type="scientific">Aspergillus parasiticus</name>
    <dbReference type="NCBI Taxonomy" id="5067"/>
    <lineage>
        <taxon>Eukaryota</taxon>
        <taxon>Fungi</taxon>
        <taxon>Dikarya</taxon>
        <taxon>Ascomycota</taxon>
        <taxon>Pezizomycotina</taxon>
        <taxon>Eurotiomycetes</taxon>
        <taxon>Eurotiomycetidae</taxon>
        <taxon>Eurotiales</taxon>
        <taxon>Aspergillaceae</taxon>
        <taxon>Aspergillus</taxon>
        <taxon>Aspergillus subgen. Circumdati</taxon>
    </lineage>
</organism>
<dbReference type="Proteomes" id="UP000326532">
    <property type="component" value="Unassembled WGS sequence"/>
</dbReference>
<proteinExistence type="predicted"/>
<protein>
    <submittedName>
        <fullName evidence="2">Uncharacterized protein</fullName>
    </submittedName>
</protein>
<keyword evidence="3" id="KW-1185">Reference proteome</keyword>
<dbReference type="EMBL" id="ML734949">
    <property type="protein sequence ID" value="KAB8208909.1"/>
    <property type="molecule type" value="Genomic_DNA"/>
</dbReference>
<name>A0A5N6DV01_ASPPA</name>
<gene>
    <name evidence="2" type="ORF">BDV34DRAFT_189727</name>
</gene>
<evidence type="ECO:0000313" key="3">
    <source>
        <dbReference type="Proteomes" id="UP000326532"/>
    </source>
</evidence>
<dbReference type="AlphaFoldDB" id="A0A5N6DV01"/>